<feature type="compositionally biased region" description="Polar residues" evidence="1">
    <location>
        <begin position="2608"/>
        <end position="2653"/>
    </location>
</feature>
<feature type="compositionally biased region" description="Low complexity" evidence="1">
    <location>
        <begin position="2591"/>
        <end position="2607"/>
    </location>
</feature>
<name>A0A2K1LAE0_PHYPA</name>
<dbReference type="GO" id="GO:0006898">
    <property type="term" value="P:receptor-mediated endocytosis"/>
    <property type="evidence" value="ECO:0000318"/>
    <property type="project" value="GO_Central"/>
</dbReference>
<evidence type="ECO:0000313" key="5">
    <source>
        <dbReference type="Proteomes" id="UP000006727"/>
    </source>
</evidence>
<protein>
    <recommendedName>
        <fullName evidence="2">DnaJ homologue subfamily C GRV2/DNAJC13 N-terminal domain-containing protein</fullName>
    </recommendedName>
</protein>
<dbReference type="GeneID" id="112282084"/>
<reference evidence="4" key="3">
    <citation type="submission" date="2020-12" db="UniProtKB">
        <authorList>
            <consortium name="EnsemblPlants"/>
        </authorList>
    </citation>
    <scope>IDENTIFICATION</scope>
</reference>
<dbReference type="EnsemblPlants" id="Pp3c1_31160V3.1">
    <property type="protein sequence ID" value="Pp3c1_31160V3.1"/>
    <property type="gene ID" value="Pp3c1_31160"/>
</dbReference>
<dbReference type="SUPFAM" id="SSF48371">
    <property type="entry name" value="ARM repeat"/>
    <property type="match status" value="1"/>
</dbReference>
<feature type="compositionally biased region" description="Basic and acidic residues" evidence="1">
    <location>
        <begin position="2899"/>
        <end position="2916"/>
    </location>
</feature>
<feature type="domain" description="DnaJ homologue subfamily C GRV2/DNAJC13 N-terminal" evidence="2">
    <location>
        <begin position="18"/>
        <end position="653"/>
    </location>
</feature>
<dbReference type="EnsemblPlants" id="Pp3c1_31160V3.3">
    <property type="protein sequence ID" value="Pp3c1_31160V3.3"/>
    <property type="gene ID" value="Pp3c1_31160"/>
</dbReference>
<feature type="region of interest" description="Disordered" evidence="1">
    <location>
        <begin position="2557"/>
        <end position="2682"/>
    </location>
</feature>
<organism evidence="3">
    <name type="scientific">Physcomitrium patens</name>
    <name type="common">Spreading-leaved earth moss</name>
    <name type="synonym">Physcomitrella patens</name>
    <dbReference type="NCBI Taxonomy" id="3218"/>
    <lineage>
        <taxon>Eukaryota</taxon>
        <taxon>Viridiplantae</taxon>
        <taxon>Streptophyta</taxon>
        <taxon>Embryophyta</taxon>
        <taxon>Bryophyta</taxon>
        <taxon>Bryophytina</taxon>
        <taxon>Bryopsida</taxon>
        <taxon>Funariidae</taxon>
        <taxon>Funariales</taxon>
        <taxon>Funariaceae</taxon>
        <taxon>Physcomitrium</taxon>
    </lineage>
</organism>
<sequence length="2949" mass="326603">MDFQVFLVRLGPKGRGGNRLLRVLDHGITLVPLHASNPMVAEYSFEHIAKVTASNDDPTELSMEILDTTKQSLGYDTVRIHCDSRSALLTVLFNRIDEVNGIGTDFTVKKHSNQRGGLVDAVLRVRSASLVKMVNIGHRQERRRMKGAKRVNFKDIVKLETLSDDEHIVLVYLASRVMRLSLKDSLPFLLAVQRNMKSNLKLDIEIQKITSSALIENVAAYLRKGKNSTILYKFEVKKRQGSSKQERQRIICITKEYLIEKWGDHVIGMHSLKDILGLIVSEKDDREVTLEFRSWRPTLYLFENRDDFLASMADLMGIGKGTEFCIRMEPYFPHMLPDKPPAAHQNECEAYFLNRFIGTFNSIRDPAALHLALKEYACNINVGDSQCSDFKVLQAVTDTLKDCLGPFGHDYIRATTCCLVLQRLLASRTCFESVKSMPEVVTVLLQCMRSENNVLSYLATVALRAAIKFASDHGDAEVGHASKQEFANRMTILSTDHLQQLVKLLQALSSAESSALQIVGLLDIFTLILTSQPLETETARAWIKAYEASIMAAADVLCTISRSSSSVVFHRNGVLLKALLTKASQPVCSHLQKYCLGRCVVLMQFKAALFSKQEHVRLLSSNLVFLLMEGNRDARKVLEVLLPKGVMQLYASKVAERKVAGKDKANGGLLAWIETLEVLRSQTLETPVLVWNDLKRLELRKFLQDEVDGFYEAYKSDHELFYDTADIQLVYSTASEGEGSVIGGIHLELLVDLHPPADSANYSFWKLHEPLAIFQSVFQAMVLGFTPLFGHNNLPELDLRLAVHVLIWIYERHADEVAFSVQTLNVVETAVGMLREVVESEHQVFVFKLVVFLLVTVEKGGRDNVLRFVRSGGATVLVPLIVLSLAKCCRDKHKFECDAWSSQDILSRGAVETLRYVGTDGEVRLVRIPSGRAHELLERATQDGSMDAKEAIRWQDEKVPEKIQLGLALDLMEALLRISGSDNTIEHFPPSAASSNFAREEIFCHLIQSLLLAKSPIFNRILEAVTTLVNSNKTAMSHLYKLGAFEILLWKLLAGDVVEWDKTRIAKFLAQCHLLQDLSSSPSSKNGEGQHGTWRDSVLHLYLPEGLILKLMSEGPESFSAHLDSEQDGPEVIWNSDMRQRLLDYLTSELESYVKFRATDPLALYIHVPKAPLAYPELEDSVFSSPFYIQNLLDSERFPNYQINDPNGFLNSLAQDLRKAAKLLDNSVAESSADHKELTRTHLLIHALANLVDRFPELVLPGDIESVLITLATPSLNTCLVEREGAPVVAIDVLHYCVRVLRRFCATVTSNDEIPQASINFALSVISLEAKLNPDGTFPIASSNTSLESIATGSFFILEIASSSQFGRKCLRDDKRWLEGFFWALCLAAGDALANPPRGPAPASFAALSCLKNFAGDEDLHELVIKQALYLPLLLLVIPPGDAALKARDTKSALLYLAADVLGTLVRVLKQAKVSRSKLIQQQERSIMTYLIPGPLLACLEHPEGPDKFMTMAGCDLEQPMIMWTPEVRAELRDRVMDRLQDHHILLATGNGDTGNELEWIQSFQYECLKDEITVGGVFLKGLAAGQWETFGLPTGHDFLDCILDYLETKQHIVDTRSNLYLSIDDECKVALDEYLTVLASLKESLKYAVKVGRPELISRCRLSLLSTIAVKGYSNLQIQIEIASIVKVLAEDEFGRAAVLQSKLVAALAVKLWDCAANSSSAEMEEVLMGILRALRTLGEGIPATVEATNQFATSGVLFPLLAIFCGVRLPNFEAADSDDSQDLGLLHSSEAGRIVAAQTLGQLLLAGSGVSRRSKLLEDLTQRKSLASKSTNGSVNGSANGHSNYEDGVGEATDMYELINIMESSKKDSTGVRPIVIQSFLLLLPLDLLSTLARDPVEACQKFDGISQTPCLVWDQGKRLLVKETLSKEARKLRNALQQQDFLSAWTLEGGQPVFVRWILFSILYGDTKAMYRDSEQAGYAREMYLGGFFVDQFLRDPGYDFGNILEARFLCEVRKAVIIGAYADVFNLDDRRRLLLTLLLLFKARPYLLTGQSNIDIFLPVYDFMSNPNERRALAQPAMCLIHAICYDSDIADCIVSEELIENLVSHLQLRVPRSAAGYAGTDPRICSLMLLLRLMRLSSATVDIALRLGIVPRMADFIIDAEGADGVVQRAIECLAIMCADKRKGSEVIRLLDKLVPGNAKNYGAWITPTDHIRDEVVDSETVKHFLKHKYPCDWWTEDSLGVSEEDSELGPGIVVDASVSFPKATMADFQDEADGVFKRSIAIGAEVDTKDVRITGKRPGSVIVDFEVYFRRFRPDFSRGGQPRKAEIDARVFKEKLEFDSTTFFGGQYFGRMGRPNLMAVAVRHLNRSQNVMDDTFGNDVFGSIEDKSSNGEDQIFKHVFQDLHKDRDHDVIFSQQPADLDTDEVEAEALKQNHMSSLGLCADERGFRTSEIGNSVESPSMSPTSVLTLSLDDPKESYHSGSPSTCFSQSSSSSTSIANIVPKSPLSSIPGATARPSFNFNSRMDFHPPTSSLAIPRVALQRTSSMSLNRNAVPGLIRPTSSGKSSSIGQLSPPLSVRSLSMKNRSQSPSSSTSQVSRSSPFTQRSPELSSPFPSVLNQHQISVATQSSPERSVSSVAPAASDTTLPSSERSVASVAPAASVTIRSSPERSVSSVAPAALVPIRSSPERSVSSIVPAASVPTQLSAERSVSSVAPAVSVSTQSSSERYEPSVAPTASVPRPIAFMDPQSVHVDPALLGKFNKNITVKFEDESSMPLGSALALVLDGANLKITKKIAAIMEFHDAFEEEQEELGRMVEKFPKLVQKFALQPHLCYDLMCVWEENCLDLLLSDELVKYGKTISAVDICSVDNVDDAVERAKKKFQSILKIRKENQAKELKEKPKQVKSDTGDVPRSTSGKKIQEEPRLLPKFKLQPGKKKKGIWS</sequence>
<evidence type="ECO:0000259" key="2">
    <source>
        <dbReference type="Pfam" id="PF19432"/>
    </source>
</evidence>
<dbReference type="KEGG" id="ppp:112282084"/>
<dbReference type="PaxDb" id="3218-PP1S171_14V6.1"/>
<keyword evidence="5" id="KW-1185">Reference proteome</keyword>
<dbReference type="GO" id="GO:2000641">
    <property type="term" value="P:regulation of early endosome to late endosome transport"/>
    <property type="evidence" value="ECO:0007669"/>
    <property type="project" value="InterPro"/>
</dbReference>
<feature type="compositionally biased region" description="Low complexity" evidence="1">
    <location>
        <begin position="2654"/>
        <end position="2668"/>
    </location>
</feature>
<dbReference type="Gramene" id="Pp3c1_31160V3.1">
    <property type="protein sequence ID" value="Pp3c1_31160V3.1"/>
    <property type="gene ID" value="Pp3c1_31160"/>
</dbReference>
<dbReference type="Pfam" id="PF19432">
    <property type="entry name" value="RME-8_N"/>
    <property type="match status" value="1"/>
</dbReference>
<reference evidence="3 5" key="2">
    <citation type="journal article" date="2018" name="Plant J.">
        <title>The Physcomitrella patens chromosome-scale assembly reveals moss genome structure and evolution.</title>
        <authorList>
            <person name="Lang D."/>
            <person name="Ullrich K.K."/>
            <person name="Murat F."/>
            <person name="Fuchs J."/>
            <person name="Jenkins J."/>
            <person name="Haas F.B."/>
            <person name="Piednoel M."/>
            <person name="Gundlach H."/>
            <person name="Van Bel M."/>
            <person name="Meyberg R."/>
            <person name="Vives C."/>
            <person name="Morata J."/>
            <person name="Symeonidi A."/>
            <person name="Hiss M."/>
            <person name="Muchero W."/>
            <person name="Kamisugi Y."/>
            <person name="Saleh O."/>
            <person name="Blanc G."/>
            <person name="Decker E.L."/>
            <person name="van Gessel N."/>
            <person name="Grimwood J."/>
            <person name="Hayes R.D."/>
            <person name="Graham S.W."/>
            <person name="Gunter L.E."/>
            <person name="McDaniel S.F."/>
            <person name="Hoernstein S.N.W."/>
            <person name="Larsson A."/>
            <person name="Li F.W."/>
            <person name="Perroud P.F."/>
            <person name="Phillips J."/>
            <person name="Ranjan P."/>
            <person name="Rokshar D.S."/>
            <person name="Rothfels C.J."/>
            <person name="Schneider L."/>
            <person name="Shu S."/>
            <person name="Stevenson D.W."/>
            <person name="Thummler F."/>
            <person name="Tillich M."/>
            <person name="Villarreal Aguilar J.C."/>
            <person name="Widiez T."/>
            <person name="Wong G.K."/>
            <person name="Wymore A."/>
            <person name="Zhang Y."/>
            <person name="Zimmer A.D."/>
            <person name="Quatrano R.S."/>
            <person name="Mayer K.F.X."/>
            <person name="Goodstein D."/>
            <person name="Casacuberta J.M."/>
            <person name="Vandepoele K."/>
            <person name="Reski R."/>
            <person name="Cuming A.C."/>
            <person name="Tuskan G.A."/>
            <person name="Maumus F."/>
            <person name="Salse J."/>
            <person name="Schmutz J."/>
            <person name="Rensing S.A."/>
        </authorList>
    </citation>
    <scope>NUCLEOTIDE SEQUENCE [LARGE SCALE GENOMIC DNA]</scope>
    <source>
        <strain evidence="4 5">cv. Gransden 2004</strain>
    </source>
</reference>
<dbReference type="InterPro" id="IPR044978">
    <property type="entry name" value="GRV2/DNAJC13"/>
</dbReference>
<dbReference type="Proteomes" id="UP000006727">
    <property type="component" value="Chromosome 1"/>
</dbReference>
<feature type="compositionally biased region" description="Low complexity" evidence="1">
    <location>
        <begin position="2567"/>
        <end position="2578"/>
    </location>
</feature>
<dbReference type="Gramene" id="Pp3c1_31160V3.3">
    <property type="protein sequence ID" value="Pp3c1_31160V3.3"/>
    <property type="gene ID" value="Pp3c1_31160"/>
</dbReference>
<dbReference type="PANTHER" id="PTHR36983:SF3">
    <property type="entry name" value="DNAJ HOMOLOGUE SUBFAMILY C GRV2_DNAJC13 N-TERMINAL DOMAIN-CONTAINING PROTEIN"/>
    <property type="match status" value="1"/>
</dbReference>
<accession>A0A2K1LAE0</accession>
<dbReference type="RefSeq" id="XP_024375046.1">
    <property type="nucleotide sequence ID" value="XM_024519278.2"/>
</dbReference>
<evidence type="ECO:0000256" key="1">
    <source>
        <dbReference type="SAM" id="MobiDB-lite"/>
    </source>
</evidence>
<reference evidence="3 5" key="1">
    <citation type="journal article" date="2008" name="Science">
        <title>The Physcomitrella genome reveals evolutionary insights into the conquest of land by plants.</title>
        <authorList>
            <person name="Rensing S."/>
            <person name="Lang D."/>
            <person name="Zimmer A."/>
            <person name="Terry A."/>
            <person name="Salamov A."/>
            <person name="Shapiro H."/>
            <person name="Nishiyama T."/>
            <person name="Perroud P.-F."/>
            <person name="Lindquist E."/>
            <person name="Kamisugi Y."/>
            <person name="Tanahashi T."/>
            <person name="Sakakibara K."/>
            <person name="Fujita T."/>
            <person name="Oishi K."/>
            <person name="Shin-I T."/>
            <person name="Kuroki Y."/>
            <person name="Toyoda A."/>
            <person name="Suzuki Y."/>
            <person name="Hashimoto A."/>
            <person name="Yamaguchi K."/>
            <person name="Sugano A."/>
            <person name="Kohara Y."/>
            <person name="Fujiyama A."/>
            <person name="Anterola A."/>
            <person name="Aoki S."/>
            <person name="Ashton N."/>
            <person name="Barbazuk W.B."/>
            <person name="Barker E."/>
            <person name="Bennetzen J."/>
            <person name="Bezanilla M."/>
            <person name="Blankenship R."/>
            <person name="Cho S.H."/>
            <person name="Dutcher S."/>
            <person name="Estelle M."/>
            <person name="Fawcett J.A."/>
            <person name="Gundlach H."/>
            <person name="Hanada K."/>
            <person name="Heyl A."/>
            <person name="Hicks K.A."/>
            <person name="Hugh J."/>
            <person name="Lohr M."/>
            <person name="Mayer K."/>
            <person name="Melkozernov A."/>
            <person name="Murata T."/>
            <person name="Nelson D."/>
            <person name="Pils B."/>
            <person name="Prigge M."/>
            <person name="Reiss B."/>
            <person name="Renner T."/>
            <person name="Rombauts S."/>
            <person name="Rushton P."/>
            <person name="Sanderfoot A."/>
            <person name="Schween G."/>
            <person name="Shiu S.-H."/>
            <person name="Stueber K."/>
            <person name="Theodoulou F.L."/>
            <person name="Tu H."/>
            <person name="Van de Peer Y."/>
            <person name="Verrier P.J."/>
            <person name="Waters E."/>
            <person name="Wood A."/>
            <person name="Yang L."/>
            <person name="Cove D."/>
            <person name="Cuming A."/>
            <person name="Hasebe M."/>
            <person name="Lucas S."/>
            <person name="Mishler D.B."/>
            <person name="Reski R."/>
            <person name="Grigoriev I."/>
            <person name="Quatrano R.S."/>
            <person name="Boore J.L."/>
        </authorList>
    </citation>
    <scope>NUCLEOTIDE SEQUENCE [LARGE SCALE GENOMIC DNA]</scope>
    <source>
        <strain evidence="4 5">cv. Gransden 2004</strain>
    </source>
</reference>
<dbReference type="GO" id="GO:0007032">
    <property type="term" value="P:endosome organization"/>
    <property type="evidence" value="ECO:0007669"/>
    <property type="project" value="InterPro"/>
</dbReference>
<gene>
    <name evidence="4" type="primary">LOC112282084</name>
    <name evidence="3" type="ORF">PHYPA_001425</name>
</gene>
<dbReference type="PANTHER" id="PTHR36983">
    <property type="entry name" value="DNAJ HOMOLOG SUBFAMILY C MEMBER 13"/>
    <property type="match status" value="1"/>
</dbReference>
<feature type="region of interest" description="Disordered" evidence="1">
    <location>
        <begin position="2899"/>
        <end position="2949"/>
    </location>
</feature>
<evidence type="ECO:0000313" key="3">
    <source>
        <dbReference type="EMBL" id="PNR63000.1"/>
    </source>
</evidence>
<dbReference type="EMBL" id="ABEU02000001">
    <property type="protein sequence ID" value="PNR63000.1"/>
    <property type="molecule type" value="Genomic_DNA"/>
</dbReference>
<feature type="compositionally biased region" description="Basic residues" evidence="1">
    <location>
        <begin position="2940"/>
        <end position="2949"/>
    </location>
</feature>
<feature type="compositionally biased region" description="Polar residues" evidence="1">
    <location>
        <begin position="2669"/>
        <end position="2680"/>
    </location>
</feature>
<dbReference type="GO" id="GO:0010008">
    <property type="term" value="C:endosome membrane"/>
    <property type="evidence" value="ECO:0000318"/>
    <property type="project" value="GO_Central"/>
</dbReference>
<evidence type="ECO:0000313" key="4">
    <source>
        <dbReference type="EnsemblPlants" id="Pp3c1_31160V3.1"/>
    </source>
</evidence>
<dbReference type="InterPro" id="IPR016024">
    <property type="entry name" value="ARM-type_fold"/>
</dbReference>
<dbReference type="Gramene" id="Pp3c1_31160V3.2">
    <property type="protein sequence ID" value="Pp3c1_31160V3.2"/>
    <property type="gene ID" value="Pp3c1_31160"/>
</dbReference>
<dbReference type="InterPro" id="IPR045802">
    <property type="entry name" value="GRV2/DNAJC13_N"/>
</dbReference>
<proteinExistence type="predicted"/>
<dbReference type="OrthoDB" id="69656at2759"/>
<dbReference type="EnsemblPlants" id="Pp3c1_31160V3.2">
    <property type="protein sequence ID" value="Pp3c1_31160V3.2"/>
    <property type="gene ID" value="Pp3c1_31160"/>
</dbReference>